<evidence type="ECO:0000313" key="8">
    <source>
        <dbReference type="EMBL" id="MFD1737034.1"/>
    </source>
</evidence>
<dbReference type="InterPro" id="IPR013762">
    <property type="entry name" value="Integrase-like_cat_sf"/>
</dbReference>
<dbReference type="PANTHER" id="PTHR30349">
    <property type="entry name" value="PHAGE INTEGRASE-RELATED"/>
    <property type="match status" value="1"/>
</dbReference>
<dbReference type="RefSeq" id="WP_377928231.1">
    <property type="nucleotide sequence ID" value="NZ_JBHUEM010000015.1"/>
</dbReference>
<sequence>MRTGNNTNDVLQLFGKSLIEQGKSVGTFKTYSKVVEHFLNYLIVNKIINNIDDIDAKGVHEYVESLKQENKSSSTIEKHIAAINIFLCYIEKPHIRTYLPRKQKENTKLRPQSLTKEEEIQLLHEIELDGNIRNIAIVYLLLHTGIRVSELCNLNKTDIKIGSSDEGQIVVRDEGSLHNSRMIPLSTFALKHLLRYLDSLDTDSNALFISSFNQRITTRAVQYMLKKYNVHPHLLRHTFCYRLVDHGVDLNTVSKLAGHKDINITKRYVKKDAEHNMTIAIKRTFA</sequence>
<dbReference type="InterPro" id="IPR044068">
    <property type="entry name" value="CB"/>
</dbReference>
<keyword evidence="9" id="KW-1185">Reference proteome</keyword>
<gene>
    <name evidence="8" type="ORF">ACFSCX_10775</name>
</gene>
<accession>A0ABW4LQG8</accession>
<dbReference type="EMBL" id="JBHUEM010000015">
    <property type="protein sequence ID" value="MFD1737034.1"/>
    <property type="molecule type" value="Genomic_DNA"/>
</dbReference>
<dbReference type="Gene3D" id="1.10.443.10">
    <property type="entry name" value="Intergrase catalytic core"/>
    <property type="match status" value="1"/>
</dbReference>
<dbReference type="InterPro" id="IPR002104">
    <property type="entry name" value="Integrase_catalytic"/>
</dbReference>
<dbReference type="InterPro" id="IPR010998">
    <property type="entry name" value="Integrase_recombinase_N"/>
</dbReference>
<evidence type="ECO:0000259" key="7">
    <source>
        <dbReference type="PROSITE" id="PS51900"/>
    </source>
</evidence>
<comment type="caution">
    <text evidence="8">The sequence shown here is derived from an EMBL/GenBank/DDBJ whole genome shotgun (WGS) entry which is preliminary data.</text>
</comment>
<evidence type="ECO:0000256" key="1">
    <source>
        <dbReference type="ARBA" id="ARBA00008857"/>
    </source>
</evidence>
<dbReference type="PROSITE" id="PS51898">
    <property type="entry name" value="TYR_RECOMBINASE"/>
    <property type="match status" value="1"/>
</dbReference>
<dbReference type="PANTHER" id="PTHR30349:SF41">
    <property type="entry name" value="INTEGRASE_RECOMBINASE PROTEIN MJ0367-RELATED"/>
    <property type="match status" value="1"/>
</dbReference>
<evidence type="ECO:0000256" key="2">
    <source>
        <dbReference type="ARBA" id="ARBA00022908"/>
    </source>
</evidence>
<keyword evidence="3 5" id="KW-0238">DNA-binding</keyword>
<comment type="similarity">
    <text evidence="1">Belongs to the 'phage' integrase family.</text>
</comment>
<reference evidence="9" key="1">
    <citation type="journal article" date="2019" name="Int. J. Syst. Evol. Microbiol.">
        <title>The Global Catalogue of Microorganisms (GCM) 10K type strain sequencing project: providing services to taxonomists for standard genome sequencing and annotation.</title>
        <authorList>
            <consortium name="The Broad Institute Genomics Platform"/>
            <consortium name="The Broad Institute Genome Sequencing Center for Infectious Disease"/>
            <person name="Wu L."/>
            <person name="Ma J."/>
        </authorList>
    </citation>
    <scope>NUCLEOTIDE SEQUENCE [LARGE SCALE GENOMIC DNA]</scope>
    <source>
        <strain evidence="9">CCUG 49339</strain>
    </source>
</reference>
<dbReference type="Gene3D" id="1.10.150.130">
    <property type="match status" value="1"/>
</dbReference>
<keyword evidence="2" id="KW-0229">DNA integration</keyword>
<evidence type="ECO:0000256" key="4">
    <source>
        <dbReference type="ARBA" id="ARBA00023172"/>
    </source>
</evidence>
<evidence type="ECO:0000313" key="9">
    <source>
        <dbReference type="Proteomes" id="UP001597214"/>
    </source>
</evidence>
<dbReference type="InterPro" id="IPR004107">
    <property type="entry name" value="Integrase_SAM-like_N"/>
</dbReference>
<evidence type="ECO:0000256" key="3">
    <source>
        <dbReference type="ARBA" id="ARBA00023125"/>
    </source>
</evidence>
<name>A0ABW4LQG8_9BACI</name>
<evidence type="ECO:0000259" key="6">
    <source>
        <dbReference type="PROSITE" id="PS51898"/>
    </source>
</evidence>
<dbReference type="Pfam" id="PF02899">
    <property type="entry name" value="Phage_int_SAM_1"/>
    <property type="match status" value="1"/>
</dbReference>
<dbReference type="Proteomes" id="UP001597214">
    <property type="component" value="Unassembled WGS sequence"/>
</dbReference>
<dbReference type="Pfam" id="PF00589">
    <property type="entry name" value="Phage_integrase"/>
    <property type="match status" value="1"/>
</dbReference>
<evidence type="ECO:0000256" key="5">
    <source>
        <dbReference type="PROSITE-ProRule" id="PRU01248"/>
    </source>
</evidence>
<keyword evidence="4" id="KW-0233">DNA recombination</keyword>
<dbReference type="InterPro" id="IPR050090">
    <property type="entry name" value="Tyrosine_recombinase_XerCD"/>
</dbReference>
<dbReference type="SUPFAM" id="SSF56349">
    <property type="entry name" value="DNA breaking-rejoining enzymes"/>
    <property type="match status" value="1"/>
</dbReference>
<proteinExistence type="inferred from homology"/>
<feature type="domain" description="Tyr recombinase" evidence="6">
    <location>
        <begin position="109"/>
        <end position="281"/>
    </location>
</feature>
<dbReference type="InterPro" id="IPR011010">
    <property type="entry name" value="DNA_brk_join_enz"/>
</dbReference>
<dbReference type="PROSITE" id="PS51900">
    <property type="entry name" value="CB"/>
    <property type="match status" value="1"/>
</dbReference>
<protein>
    <submittedName>
        <fullName evidence="8">Tyrosine-type recombinase/integrase</fullName>
    </submittedName>
</protein>
<organism evidence="8 9">
    <name type="scientific">Bacillus salitolerans</name>
    <dbReference type="NCBI Taxonomy" id="1437434"/>
    <lineage>
        <taxon>Bacteria</taxon>
        <taxon>Bacillati</taxon>
        <taxon>Bacillota</taxon>
        <taxon>Bacilli</taxon>
        <taxon>Bacillales</taxon>
        <taxon>Bacillaceae</taxon>
        <taxon>Bacillus</taxon>
    </lineage>
</organism>
<feature type="domain" description="Core-binding (CB)" evidence="7">
    <location>
        <begin position="5"/>
        <end position="91"/>
    </location>
</feature>